<name>A0A6J7WL54_9CAUD</name>
<organism evidence="2">
    <name type="scientific">uncultured Caudovirales phage</name>
    <dbReference type="NCBI Taxonomy" id="2100421"/>
    <lineage>
        <taxon>Viruses</taxon>
        <taxon>Duplodnaviria</taxon>
        <taxon>Heunggongvirae</taxon>
        <taxon>Uroviricota</taxon>
        <taxon>Caudoviricetes</taxon>
        <taxon>Peduoviridae</taxon>
        <taxon>Maltschvirus</taxon>
        <taxon>Maltschvirus maltsch</taxon>
    </lineage>
</organism>
<accession>A0A6J7WL54</accession>
<feature type="domain" description="Bacterial DNA polymerase III alpha subunit NTPase" evidence="1">
    <location>
        <begin position="98"/>
        <end position="171"/>
    </location>
</feature>
<sequence length="172" mass="20436">MNFDNFGQAFTTEEELCDLLYQNPGLDLSKFQVVDWDRYNLSVQSTYSGFPTVGEYHPYPTDYDIDTFHRTKQETWHMPEDYKTLDIAQYILDLCKTDEELQRVGQELLLYIERDLFDLLRYLKYFVDTMRKNNVVWGLGRGSSTASYVLYLLGVHKINSLYYDLPIEEFLK</sequence>
<protein>
    <submittedName>
        <fullName evidence="2">Bacterial DNA polymerase III, alpha subunit</fullName>
    </submittedName>
</protein>
<evidence type="ECO:0000259" key="1">
    <source>
        <dbReference type="Pfam" id="PF07733"/>
    </source>
</evidence>
<dbReference type="Pfam" id="PF07733">
    <property type="entry name" value="DNA_pol3_alpha"/>
    <property type="match status" value="1"/>
</dbReference>
<reference evidence="2" key="1">
    <citation type="submission" date="2020-05" db="EMBL/GenBank/DDBJ databases">
        <authorList>
            <person name="Chiriac C."/>
            <person name="Salcher M."/>
            <person name="Ghai R."/>
            <person name="Kavagutti S V."/>
        </authorList>
    </citation>
    <scope>NUCLEOTIDE SEQUENCE</scope>
</reference>
<dbReference type="InterPro" id="IPR011708">
    <property type="entry name" value="DNA_pol3_alpha_NTPase_dom"/>
</dbReference>
<dbReference type="EMBL" id="LR798243">
    <property type="protein sequence ID" value="CAB5215050.1"/>
    <property type="molecule type" value="Genomic_DNA"/>
</dbReference>
<dbReference type="GO" id="GO:0006260">
    <property type="term" value="P:DNA replication"/>
    <property type="evidence" value="ECO:0007669"/>
    <property type="project" value="InterPro"/>
</dbReference>
<proteinExistence type="predicted"/>
<evidence type="ECO:0000313" key="2">
    <source>
        <dbReference type="EMBL" id="CAB5215050.1"/>
    </source>
</evidence>
<dbReference type="GO" id="GO:0008408">
    <property type="term" value="F:3'-5' exonuclease activity"/>
    <property type="evidence" value="ECO:0007669"/>
    <property type="project" value="InterPro"/>
</dbReference>
<gene>
    <name evidence="2" type="ORF">UFOVP190_375</name>
</gene>